<feature type="region of interest" description="Disordered" evidence="1">
    <location>
        <begin position="1"/>
        <end position="32"/>
    </location>
</feature>
<protein>
    <submittedName>
        <fullName evidence="2">Uncharacterized protein</fullName>
    </submittedName>
</protein>
<feature type="compositionally biased region" description="Pro residues" evidence="1">
    <location>
        <begin position="1"/>
        <end position="13"/>
    </location>
</feature>
<feature type="non-terminal residue" evidence="2">
    <location>
        <position position="32"/>
    </location>
</feature>
<gene>
    <name evidence="2" type="ORF">AVDCRST_MAG89-1465</name>
</gene>
<dbReference type="AlphaFoldDB" id="A0A6J4KXK1"/>
<dbReference type="EMBL" id="CADCTV010000321">
    <property type="protein sequence ID" value="CAA9317171.1"/>
    <property type="molecule type" value="Genomic_DNA"/>
</dbReference>
<evidence type="ECO:0000313" key="2">
    <source>
        <dbReference type="EMBL" id="CAA9317171.1"/>
    </source>
</evidence>
<organism evidence="2">
    <name type="scientific">uncultured Gemmatimonadota bacterium</name>
    <dbReference type="NCBI Taxonomy" id="203437"/>
    <lineage>
        <taxon>Bacteria</taxon>
        <taxon>Pseudomonadati</taxon>
        <taxon>Gemmatimonadota</taxon>
        <taxon>environmental samples</taxon>
    </lineage>
</organism>
<evidence type="ECO:0000256" key="1">
    <source>
        <dbReference type="SAM" id="MobiDB-lite"/>
    </source>
</evidence>
<sequence>CWPPAQTPPPPSSPMRRARKRCATRPRAWPST</sequence>
<accession>A0A6J4KXK1</accession>
<proteinExistence type="predicted"/>
<name>A0A6J4KXK1_9BACT</name>
<reference evidence="2" key="1">
    <citation type="submission" date="2020-02" db="EMBL/GenBank/DDBJ databases">
        <authorList>
            <person name="Meier V. D."/>
        </authorList>
    </citation>
    <scope>NUCLEOTIDE SEQUENCE</scope>
    <source>
        <strain evidence="2">AVDCRST_MAG89</strain>
    </source>
</reference>
<feature type="non-terminal residue" evidence="2">
    <location>
        <position position="1"/>
    </location>
</feature>